<dbReference type="Gene3D" id="3.60.40.10">
    <property type="entry name" value="PPM-type phosphatase domain"/>
    <property type="match status" value="1"/>
</dbReference>
<feature type="domain" description="PPM-type phosphatase" evidence="7">
    <location>
        <begin position="43"/>
        <end position="353"/>
    </location>
</feature>
<sequence length="447" mass="49875">MGGCCSREEVRPGVLQCKEEEEEFFDGKEEDGGCVRLKGSCNFASMYTQQGWKGINQDAMTMWEDFAGEKDTIFCGVFDGHGPFGHKIAGRVRDALPTKLSSEIMSSQFFDHGNKDGNLNKNNVHGDDSDDSDHFHNVRDDSQQCFSSWKAIFVKAFEEMDKELSQQASFDCICSGTTAVSIVKQREHLIIANLGDSRAVLCTRDDENQPVAVQLTVDLKPNVPSEAERIKNCKGRVFALEEEPDVHRLWLPNEDSPGLAMARAFGDFCLKDYGLISTPQVSYRKLSAKDEFVVLATDGVWDVLSNEEVVKIVSSVGKRNDAAKQLVDRAVRGWRRKHPTSKVDDCAVICLFLNLLPTSTMPTIEAHRSSRESREVSFSDSFQTARSGEVSELDDESTAGSKEEWTALEGVSRANSLLKLPRFASVLSWRKRSVKVEEHEMPPSPKI</sequence>
<comment type="caution">
    <text evidence="8">The sequence shown here is derived from an EMBL/GenBank/DDBJ whole genome shotgun (WGS) entry which is preliminary data.</text>
</comment>
<evidence type="ECO:0000259" key="7">
    <source>
        <dbReference type="PROSITE" id="PS51746"/>
    </source>
</evidence>
<dbReference type="SUPFAM" id="SSF81606">
    <property type="entry name" value="PP2C-like"/>
    <property type="match status" value="1"/>
</dbReference>
<reference evidence="8" key="2">
    <citation type="submission" date="2019-07" db="EMBL/GenBank/DDBJ databases">
        <authorList>
            <person name="Yang Y."/>
            <person name="Bocs S."/>
            <person name="Baudouin L."/>
        </authorList>
    </citation>
    <scope>NUCLEOTIDE SEQUENCE</scope>
    <source>
        <tissue evidence="8">Spear leaf of Hainan Tall coconut</tissue>
    </source>
</reference>
<evidence type="ECO:0000256" key="1">
    <source>
        <dbReference type="ARBA" id="ARBA00013081"/>
    </source>
</evidence>
<feature type="compositionally biased region" description="Basic and acidic residues" evidence="6">
    <location>
        <begin position="365"/>
        <end position="377"/>
    </location>
</feature>
<dbReference type="CDD" id="cd00143">
    <property type="entry name" value="PP2Cc"/>
    <property type="match status" value="1"/>
</dbReference>
<proteinExistence type="predicted"/>
<comment type="catalytic activity">
    <reaction evidence="5">
        <text>O-phospho-L-threonyl-[protein] + H2O = L-threonyl-[protein] + phosphate</text>
        <dbReference type="Rhea" id="RHEA:47004"/>
        <dbReference type="Rhea" id="RHEA-COMP:11060"/>
        <dbReference type="Rhea" id="RHEA-COMP:11605"/>
        <dbReference type="ChEBI" id="CHEBI:15377"/>
        <dbReference type="ChEBI" id="CHEBI:30013"/>
        <dbReference type="ChEBI" id="CHEBI:43474"/>
        <dbReference type="ChEBI" id="CHEBI:61977"/>
        <dbReference type="EC" id="3.1.3.16"/>
    </reaction>
</comment>
<accession>A0A8K0NAL6</accession>
<evidence type="ECO:0000256" key="2">
    <source>
        <dbReference type="ARBA" id="ARBA00022801"/>
    </source>
</evidence>
<gene>
    <name evidence="8" type="ORF">COCNU_12G006570</name>
</gene>
<feature type="region of interest" description="Disordered" evidence="6">
    <location>
        <begin position="365"/>
        <end position="401"/>
    </location>
</feature>
<dbReference type="Pfam" id="PF00481">
    <property type="entry name" value="PP2C"/>
    <property type="match status" value="1"/>
</dbReference>
<dbReference type="GO" id="GO:0004722">
    <property type="term" value="F:protein serine/threonine phosphatase activity"/>
    <property type="evidence" value="ECO:0007669"/>
    <property type="project" value="UniProtKB-EC"/>
</dbReference>
<dbReference type="InterPro" id="IPR001932">
    <property type="entry name" value="PPM-type_phosphatase-like_dom"/>
</dbReference>
<evidence type="ECO:0000256" key="4">
    <source>
        <dbReference type="ARBA" id="ARBA00047761"/>
    </source>
</evidence>
<dbReference type="Proteomes" id="UP000797356">
    <property type="component" value="Chromosome 12"/>
</dbReference>
<keyword evidence="2" id="KW-0378">Hydrolase</keyword>
<evidence type="ECO:0000256" key="6">
    <source>
        <dbReference type="SAM" id="MobiDB-lite"/>
    </source>
</evidence>
<evidence type="ECO:0000313" key="8">
    <source>
        <dbReference type="EMBL" id="KAG1365657.1"/>
    </source>
</evidence>
<dbReference type="InterPro" id="IPR015655">
    <property type="entry name" value="PP2C"/>
</dbReference>
<keyword evidence="9" id="KW-1185">Reference proteome</keyword>
<dbReference type="SMART" id="SM00332">
    <property type="entry name" value="PP2Cc"/>
    <property type="match status" value="1"/>
</dbReference>
<dbReference type="AlphaFoldDB" id="A0A8K0NAL6"/>
<evidence type="ECO:0000256" key="3">
    <source>
        <dbReference type="ARBA" id="ARBA00022912"/>
    </source>
</evidence>
<reference evidence="8" key="1">
    <citation type="journal article" date="2017" name="Gigascience">
        <title>The genome draft of coconut (Cocos nucifera).</title>
        <authorList>
            <person name="Xiao Y."/>
            <person name="Xu P."/>
            <person name="Fan H."/>
            <person name="Baudouin L."/>
            <person name="Xia W."/>
            <person name="Bocs S."/>
            <person name="Xu J."/>
            <person name="Li Q."/>
            <person name="Guo A."/>
            <person name="Zhou L."/>
            <person name="Li J."/>
            <person name="Wu Y."/>
            <person name="Ma Z."/>
            <person name="Armero A."/>
            <person name="Issali A.E."/>
            <person name="Liu N."/>
            <person name="Peng M."/>
            <person name="Yang Y."/>
        </authorList>
    </citation>
    <scope>NUCLEOTIDE SEQUENCE</scope>
    <source>
        <tissue evidence="8">Spear leaf of Hainan Tall coconut</tissue>
    </source>
</reference>
<name>A0A8K0NAL6_COCNU</name>
<evidence type="ECO:0000313" key="9">
    <source>
        <dbReference type="Proteomes" id="UP000797356"/>
    </source>
</evidence>
<dbReference type="PANTHER" id="PTHR47992">
    <property type="entry name" value="PROTEIN PHOSPHATASE"/>
    <property type="match status" value="1"/>
</dbReference>
<keyword evidence="3" id="KW-0904">Protein phosphatase</keyword>
<protein>
    <recommendedName>
        <fullName evidence="1">protein-serine/threonine phosphatase</fullName>
        <ecNumber evidence="1">3.1.3.16</ecNumber>
    </recommendedName>
</protein>
<dbReference type="InterPro" id="IPR036457">
    <property type="entry name" value="PPM-type-like_dom_sf"/>
</dbReference>
<dbReference type="EC" id="3.1.3.16" evidence="1"/>
<dbReference type="PROSITE" id="PS51746">
    <property type="entry name" value="PPM_2"/>
    <property type="match status" value="1"/>
</dbReference>
<comment type="catalytic activity">
    <reaction evidence="4">
        <text>O-phospho-L-seryl-[protein] + H2O = L-seryl-[protein] + phosphate</text>
        <dbReference type="Rhea" id="RHEA:20629"/>
        <dbReference type="Rhea" id="RHEA-COMP:9863"/>
        <dbReference type="Rhea" id="RHEA-COMP:11604"/>
        <dbReference type="ChEBI" id="CHEBI:15377"/>
        <dbReference type="ChEBI" id="CHEBI:29999"/>
        <dbReference type="ChEBI" id="CHEBI:43474"/>
        <dbReference type="ChEBI" id="CHEBI:83421"/>
        <dbReference type="EC" id="3.1.3.16"/>
    </reaction>
</comment>
<dbReference type="EMBL" id="CM017883">
    <property type="protein sequence ID" value="KAG1365657.1"/>
    <property type="molecule type" value="Genomic_DNA"/>
</dbReference>
<dbReference type="OrthoDB" id="10264738at2759"/>
<organism evidence="8 9">
    <name type="scientific">Cocos nucifera</name>
    <name type="common">Coconut palm</name>
    <dbReference type="NCBI Taxonomy" id="13894"/>
    <lineage>
        <taxon>Eukaryota</taxon>
        <taxon>Viridiplantae</taxon>
        <taxon>Streptophyta</taxon>
        <taxon>Embryophyta</taxon>
        <taxon>Tracheophyta</taxon>
        <taxon>Spermatophyta</taxon>
        <taxon>Magnoliopsida</taxon>
        <taxon>Liliopsida</taxon>
        <taxon>Arecaceae</taxon>
        <taxon>Arecoideae</taxon>
        <taxon>Cocoseae</taxon>
        <taxon>Attaleinae</taxon>
        <taxon>Cocos</taxon>
    </lineage>
</organism>
<evidence type="ECO:0000256" key="5">
    <source>
        <dbReference type="ARBA" id="ARBA00048336"/>
    </source>
</evidence>